<reference evidence="1" key="1">
    <citation type="journal article" date="2014" name="Front. Microbiol.">
        <title>High frequency of phylogenetically diverse reductive dehalogenase-homologous genes in deep subseafloor sedimentary metagenomes.</title>
        <authorList>
            <person name="Kawai M."/>
            <person name="Futagami T."/>
            <person name="Toyoda A."/>
            <person name="Takaki Y."/>
            <person name="Nishi S."/>
            <person name="Hori S."/>
            <person name="Arai W."/>
            <person name="Tsubouchi T."/>
            <person name="Morono Y."/>
            <person name="Uchiyama I."/>
            <person name="Ito T."/>
            <person name="Fujiyama A."/>
            <person name="Inagaki F."/>
            <person name="Takami H."/>
        </authorList>
    </citation>
    <scope>NUCLEOTIDE SEQUENCE</scope>
    <source>
        <strain evidence="1">Expedition CK06-06</strain>
    </source>
</reference>
<accession>X0ZVL4</accession>
<name>X0ZVL4_9ZZZZ</name>
<organism evidence="1">
    <name type="scientific">marine sediment metagenome</name>
    <dbReference type="NCBI Taxonomy" id="412755"/>
    <lineage>
        <taxon>unclassified sequences</taxon>
        <taxon>metagenomes</taxon>
        <taxon>ecological metagenomes</taxon>
    </lineage>
</organism>
<dbReference type="AlphaFoldDB" id="X0ZVL4"/>
<protein>
    <submittedName>
        <fullName evidence="1">Uncharacterized protein</fullName>
    </submittedName>
</protein>
<evidence type="ECO:0000313" key="1">
    <source>
        <dbReference type="EMBL" id="GAG73870.1"/>
    </source>
</evidence>
<sequence length="169" mass="19196">MVRNGSFENDGVINFITEEDSPRYWCDVNLPVDKFGGWVDGMYWSTHDGNSLTLYSEMSETFAAGDMATVSQQVYLTDVNEIIFDLNLSTIWGSEFWDPNRSAVLLIDGNIVWDSNNILGPDASGVYLNQIVDVNEIYRDANSHILSLGIRANISEYSIIQYWAQWDFV</sequence>
<proteinExistence type="predicted"/>
<dbReference type="EMBL" id="BART01001903">
    <property type="protein sequence ID" value="GAG73870.1"/>
    <property type="molecule type" value="Genomic_DNA"/>
</dbReference>
<comment type="caution">
    <text evidence="1">The sequence shown here is derived from an EMBL/GenBank/DDBJ whole genome shotgun (WGS) entry which is preliminary data.</text>
</comment>
<feature type="non-terminal residue" evidence="1">
    <location>
        <position position="169"/>
    </location>
</feature>
<gene>
    <name evidence="1" type="ORF">S01H4_06254</name>
</gene>